<evidence type="ECO:0000256" key="5">
    <source>
        <dbReference type="ARBA" id="ARBA00022519"/>
    </source>
</evidence>
<dbReference type="NCBIfam" id="TIGR01730">
    <property type="entry name" value="RND_mfp"/>
    <property type="match status" value="1"/>
</dbReference>
<comment type="similarity">
    <text evidence="2">Belongs to the membrane fusion protein (MFP) (TC 8.A.1) family.</text>
</comment>
<dbReference type="SUPFAM" id="SSF111369">
    <property type="entry name" value="HlyD-like secretion proteins"/>
    <property type="match status" value="1"/>
</dbReference>
<dbReference type="Pfam" id="PF25917">
    <property type="entry name" value="BSH_RND"/>
    <property type="match status" value="1"/>
</dbReference>
<feature type="domain" description="Multidrug resistance protein MdtA-like C-terminal permuted SH3" evidence="11">
    <location>
        <begin position="300"/>
        <end position="357"/>
    </location>
</feature>
<feature type="compositionally biased region" description="Basic and acidic residues" evidence="7">
    <location>
        <begin position="361"/>
        <end position="372"/>
    </location>
</feature>
<evidence type="ECO:0000259" key="11">
    <source>
        <dbReference type="Pfam" id="PF25967"/>
    </source>
</evidence>
<organism evidence="12 13">
    <name type="scientific">Glacieibacterium frigidum</name>
    <dbReference type="NCBI Taxonomy" id="2593303"/>
    <lineage>
        <taxon>Bacteria</taxon>
        <taxon>Pseudomonadati</taxon>
        <taxon>Pseudomonadota</taxon>
        <taxon>Alphaproteobacteria</taxon>
        <taxon>Sphingomonadales</taxon>
        <taxon>Sphingosinicellaceae</taxon>
        <taxon>Glacieibacterium</taxon>
    </lineage>
</organism>
<dbReference type="Gene3D" id="2.40.420.20">
    <property type="match status" value="1"/>
</dbReference>
<comment type="subcellular location">
    <subcellularLocation>
        <location evidence="1">Cell membrane</location>
    </subcellularLocation>
</comment>
<dbReference type="Gene3D" id="2.40.50.100">
    <property type="match status" value="1"/>
</dbReference>
<feature type="region of interest" description="Disordered" evidence="7">
    <location>
        <begin position="360"/>
        <end position="383"/>
    </location>
</feature>
<name>A0A552UHL2_9SPHN</name>
<dbReference type="InterPro" id="IPR058626">
    <property type="entry name" value="MdtA-like_b-barrel"/>
</dbReference>
<gene>
    <name evidence="12" type="ORF">FMM06_06125</name>
</gene>
<evidence type="ECO:0000259" key="9">
    <source>
        <dbReference type="Pfam" id="PF25917"/>
    </source>
</evidence>
<comment type="caution">
    <text evidence="12">The sequence shown here is derived from an EMBL/GenBank/DDBJ whole genome shotgun (WGS) entry which is preliminary data.</text>
</comment>
<evidence type="ECO:0000259" key="8">
    <source>
        <dbReference type="Pfam" id="PF25876"/>
    </source>
</evidence>
<dbReference type="InterPro" id="IPR058624">
    <property type="entry name" value="MdtA-like_HH"/>
</dbReference>
<dbReference type="Pfam" id="PF25967">
    <property type="entry name" value="RND-MFP_C"/>
    <property type="match status" value="1"/>
</dbReference>
<keyword evidence="5" id="KW-0997">Cell inner membrane</keyword>
<evidence type="ECO:0000256" key="2">
    <source>
        <dbReference type="ARBA" id="ARBA00009477"/>
    </source>
</evidence>
<keyword evidence="4" id="KW-1003">Cell membrane</keyword>
<dbReference type="AlphaFoldDB" id="A0A552UHL2"/>
<keyword evidence="6" id="KW-0472">Membrane</keyword>
<protein>
    <submittedName>
        <fullName evidence="12">Efflux RND transporter periplasmic adaptor subunit</fullName>
    </submittedName>
</protein>
<accession>A0A552UHL2</accession>
<dbReference type="InterPro" id="IPR058625">
    <property type="entry name" value="MdtA-like_BSH"/>
</dbReference>
<dbReference type="Gene3D" id="2.40.30.170">
    <property type="match status" value="1"/>
</dbReference>
<keyword evidence="3" id="KW-0813">Transport</keyword>
<evidence type="ECO:0000256" key="3">
    <source>
        <dbReference type="ARBA" id="ARBA00022448"/>
    </source>
</evidence>
<proteinExistence type="inferred from homology"/>
<dbReference type="InterPro" id="IPR058627">
    <property type="entry name" value="MdtA-like_C"/>
</dbReference>
<evidence type="ECO:0000256" key="6">
    <source>
        <dbReference type="ARBA" id="ARBA00023136"/>
    </source>
</evidence>
<evidence type="ECO:0000313" key="13">
    <source>
        <dbReference type="Proteomes" id="UP000317894"/>
    </source>
</evidence>
<dbReference type="Gene3D" id="1.10.287.470">
    <property type="entry name" value="Helix hairpin bin"/>
    <property type="match status" value="1"/>
</dbReference>
<sequence length="383" mass="39050">MTFVRLAVTTIALACLSACGGGDEKGGKGGPGGGKRPPMMVGSTVAALGDYRPSLTALGTVTPLQSVAVRSRVDGQITAVLFKEGATVTRGQPLFRLDDRAVRAQIAQDRAALASAQATATQASGNLKRAEQLVVRGFVSKATLDANRAAAGTGSAGIAQARAAIAASETALSYLTVRAPVSGRTGEIGFKVGATVRAGDTVPLVTVNQLSPINVRFAVPPENIQTLRTAVRGAGVTVTAKDNQTGAVLTTGRLNFLDNNVDPTTGNLAAKAEFDNRRDELWPGALVSVELPVGTPQRLVVLPEAAIQNGRDGSYVWTIGAGNKVAMTPVRIAGRAGGRAYLSGGVAPGTKVVSDALAKLKAGDPVRTKGERPAGAPRGSSTP</sequence>
<dbReference type="Proteomes" id="UP000317894">
    <property type="component" value="Unassembled WGS sequence"/>
</dbReference>
<dbReference type="EMBL" id="VJWA01000001">
    <property type="protein sequence ID" value="TRW17714.1"/>
    <property type="molecule type" value="Genomic_DNA"/>
</dbReference>
<dbReference type="InterPro" id="IPR006143">
    <property type="entry name" value="RND_pump_MFP"/>
</dbReference>
<dbReference type="Pfam" id="PF25944">
    <property type="entry name" value="Beta-barrel_RND"/>
    <property type="match status" value="1"/>
</dbReference>
<evidence type="ECO:0000256" key="4">
    <source>
        <dbReference type="ARBA" id="ARBA00022475"/>
    </source>
</evidence>
<dbReference type="GO" id="GO:1990281">
    <property type="term" value="C:efflux pump complex"/>
    <property type="evidence" value="ECO:0007669"/>
    <property type="project" value="TreeGrafter"/>
</dbReference>
<dbReference type="RefSeq" id="WP_144236406.1">
    <property type="nucleotide sequence ID" value="NZ_VJWA01000001.1"/>
</dbReference>
<keyword evidence="13" id="KW-1185">Reference proteome</keyword>
<dbReference type="Pfam" id="PF25876">
    <property type="entry name" value="HH_MFP_RND"/>
    <property type="match status" value="1"/>
</dbReference>
<evidence type="ECO:0000256" key="7">
    <source>
        <dbReference type="SAM" id="MobiDB-lite"/>
    </source>
</evidence>
<feature type="domain" description="Multidrug resistance protein MdtA-like alpha-helical hairpin" evidence="8">
    <location>
        <begin position="107"/>
        <end position="174"/>
    </location>
</feature>
<dbReference type="OrthoDB" id="9806939at2"/>
<evidence type="ECO:0000256" key="1">
    <source>
        <dbReference type="ARBA" id="ARBA00004236"/>
    </source>
</evidence>
<evidence type="ECO:0000259" key="10">
    <source>
        <dbReference type="Pfam" id="PF25944"/>
    </source>
</evidence>
<reference evidence="12 13" key="1">
    <citation type="submission" date="2019-07" db="EMBL/GenBank/DDBJ databases">
        <title>Novel species isolated from glacier.</title>
        <authorList>
            <person name="Liu Q."/>
            <person name="Xin Y.-H."/>
        </authorList>
    </citation>
    <scope>NUCLEOTIDE SEQUENCE [LARGE SCALE GENOMIC DNA]</scope>
    <source>
        <strain evidence="12 13">LB1R16</strain>
    </source>
</reference>
<dbReference type="PANTHER" id="PTHR30469">
    <property type="entry name" value="MULTIDRUG RESISTANCE PROTEIN MDTA"/>
    <property type="match status" value="1"/>
</dbReference>
<feature type="domain" description="Multidrug resistance protein MdtA-like barrel-sandwich hybrid" evidence="9">
    <location>
        <begin position="66"/>
        <end position="207"/>
    </location>
</feature>
<feature type="domain" description="Multidrug resistance protein MdtA-like beta-barrel" evidence="10">
    <location>
        <begin position="212"/>
        <end position="294"/>
    </location>
</feature>
<evidence type="ECO:0000313" key="12">
    <source>
        <dbReference type="EMBL" id="TRW17714.1"/>
    </source>
</evidence>
<dbReference type="PANTHER" id="PTHR30469:SF36">
    <property type="entry name" value="BLL3903 PROTEIN"/>
    <property type="match status" value="1"/>
</dbReference>
<dbReference type="GO" id="GO:0015562">
    <property type="term" value="F:efflux transmembrane transporter activity"/>
    <property type="evidence" value="ECO:0007669"/>
    <property type="project" value="TreeGrafter"/>
</dbReference>